<dbReference type="Pfam" id="PF21855">
    <property type="entry name" value="Treslin_STD"/>
    <property type="match status" value="1"/>
</dbReference>
<sequence>MSINIAVLLDLNSFPPGADIEVQHKHLKWIHEHILNLVSTTASDESTNEVDYSKILWSYKYYNSSKDVDYRSKKFEPFSIGTFEGFESSSLSEYDRYRSCSDVQESSENNKCSCLSQALMRLTSDLRWEESTCKKAKPSNIIYTILRVPRDEDELVRFTDANEDYLSSPNSRSLLSALLPSAFLKAFHGKHSIQLNFIDTWVLHKEENLESDWNGTAYSKNVGKVLEYLNKGTIIQLQKAQPAPPGLPSYFNLLKNSLKAATATKVTPVSEKLSEAQKLLQHNRQTDSARSKQIKHLGRERDMLNMSMDSQRSSNRGKCRKDKNIQPMFKDNRGRSTQKLYTSLQESYGITSADSSTSEDYGSQVFSRRQEIELSKLISLANGKKGHHHSQRLMKPKSSGHHSSRSRCMQPPAQKRLRRHSPPRSSIDGDSILSGPAVYSRAAQLLGLATDKERKKWLSALKKETEERDALLKERNKVLGNFSTLQRLMNTRLSMYLEKMDLKDSANLDLLLPSIKDFKEQCTGDESLCILSVCQTVVPFVVERLQKNNIIGQPAKEILENTLYIPIADLRASILKVKNDEAELAQIFRECQLQILIRMEVAWLLPQEVDSSENLRDEIVDLLSLLAVYIKKAVDDFLANVIVQAYMETHSELLIRLYRGLNLDPPRNLLLQVTPSKSIRSRCSFQGSSIKSPFGSSESLFAPPPSQPACKQISKAKGIPLKREESFVSTKSSARYASHVYVNNPKKMVMVPRGNIKKLGSVPKSPKPGARSSRVRRNLFDDDGSQNKSPLCLTRLSRSPSIGLSRKSIGGSLTSPRVRAVRSKRKLNLDDHDGDRVAKNSNSVSPDMFSRSIDSNILCPATPSDKSFHSTRKRKFSSSGKSSCEKVILESPECPKTGNTKSFAHGLNALSFYSTGSDSFRSRAWEKSGNKLMAAKIKRKIDSSSFMNSGLTLSDLEIIGGGSVGSPESKSAVEEFQSPLRISSIKRSPDHQEPCCSKSMNDQSVEVAHGNVNASIEALIRGAPSLALLKTTPKAVAATPTKKISFNFDESLIKTPNRSSPGTPKSILKTPNRGDESGRKTYSVIGTPLKATHFQAEAQSSKSSLEAASKDSLSAEQIPSEGSSSVSQGEATVEQQIPNIPAVPLLTHNDVSLGIVSLAGSENMTEVRELQSFTPQCAEPSFLSLLNFGYENQYQYNQPAFYGPQFVAMGFPENYLAPPPNYPPQYLPSGISTLSRNRITEPETPQHSAQSAKSEVQAPVPFTEPSESIF</sequence>
<evidence type="ECO:0000256" key="1">
    <source>
        <dbReference type="SAM" id="MobiDB-lite"/>
    </source>
</evidence>
<dbReference type="GO" id="GO:0006260">
    <property type="term" value="P:DNA replication"/>
    <property type="evidence" value="ECO:0007669"/>
    <property type="project" value="InterPro"/>
</dbReference>
<dbReference type="EMBL" id="CAJVCH010396475">
    <property type="protein sequence ID" value="CAG7817536.1"/>
    <property type="molecule type" value="Genomic_DNA"/>
</dbReference>
<dbReference type="GO" id="GO:0010212">
    <property type="term" value="P:response to ionizing radiation"/>
    <property type="evidence" value="ECO:0007669"/>
    <property type="project" value="InterPro"/>
</dbReference>
<evidence type="ECO:0000313" key="3">
    <source>
        <dbReference type="EMBL" id="CAG7817536.1"/>
    </source>
</evidence>
<dbReference type="PANTHER" id="PTHR21556">
    <property type="entry name" value="TRESLIN"/>
    <property type="match status" value="1"/>
</dbReference>
<evidence type="ECO:0000313" key="4">
    <source>
        <dbReference type="Proteomes" id="UP000708208"/>
    </source>
</evidence>
<dbReference type="OrthoDB" id="6341942at2759"/>
<feature type="domain" description="Treslin STD" evidence="2">
    <location>
        <begin position="527"/>
        <end position="661"/>
    </location>
</feature>
<gene>
    <name evidence="3" type="ORF">AFUS01_LOCUS28095</name>
</gene>
<organism evidence="3 4">
    <name type="scientific">Allacma fusca</name>
    <dbReference type="NCBI Taxonomy" id="39272"/>
    <lineage>
        <taxon>Eukaryota</taxon>
        <taxon>Metazoa</taxon>
        <taxon>Ecdysozoa</taxon>
        <taxon>Arthropoda</taxon>
        <taxon>Hexapoda</taxon>
        <taxon>Collembola</taxon>
        <taxon>Symphypleona</taxon>
        <taxon>Sminthuridae</taxon>
        <taxon>Allacma</taxon>
    </lineage>
</organism>
<dbReference type="GO" id="GO:0007095">
    <property type="term" value="P:mitotic G2 DNA damage checkpoint signaling"/>
    <property type="evidence" value="ECO:0007669"/>
    <property type="project" value="TreeGrafter"/>
</dbReference>
<name>A0A8J2KQ53_9HEXA</name>
<evidence type="ECO:0000259" key="2">
    <source>
        <dbReference type="Pfam" id="PF21855"/>
    </source>
</evidence>
<accession>A0A8J2KQ53</accession>
<dbReference type="Proteomes" id="UP000708208">
    <property type="component" value="Unassembled WGS sequence"/>
</dbReference>
<feature type="region of interest" description="Disordered" evidence="1">
    <location>
        <begin position="1240"/>
        <end position="1270"/>
    </location>
</feature>
<feature type="region of interest" description="Disordered" evidence="1">
    <location>
        <begin position="279"/>
        <end position="337"/>
    </location>
</feature>
<dbReference type="GO" id="GO:0033314">
    <property type="term" value="P:mitotic DNA replication checkpoint signaling"/>
    <property type="evidence" value="ECO:0007669"/>
    <property type="project" value="InterPro"/>
</dbReference>
<dbReference type="GO" id="GO:0030174">
    <property type="term" value="P:regulation of DNA-templated DNA replication initiation"/>
    <property type="evidence" value="ECO:0007669"/>
    <property type="project" value="TreeGrafter"/>
</dbReference>
<comment type="caution">
    <text evidence="3">The sequence shown here is derived from an EMBL/GenBank/DDBJ whole genome shotgun (WGS) entry which is preliminary data.</text>
</comment>
<dbReference type="GO" id="GO:0005634">
    <property type="term" value="C:nucleus"/>
    <property type="evidence" value="ECO:0007669"/>
    <property type="project" value="InterPro"/>
</dbReference>
<feature type="compositionally biased region" description="Polar residues" evidence="1">
    <location>
        <begin position="1097"/>
        <end position="1132"/>
    </location>
</feature>
<feature type="region of interest" description="Disordered" evidence="1">
    <location>
        <begin position="1052"/>
        <end position="1081"/>
    </location>
</feature>
<feature type="region of interest" description="Disordered" evidence="1">
    <location>
        <begin position="381"/>
        <end position="432"/>
    </location>
</feature>
<feature type="region of interest" description="Disordered" evidence="1">
    <location>
        <begin position="757"/>
        <end position="792"/>
    </location>
</feature>
<feature type="compositionally biased region" description="Polar residues" evidence="1">
    <location>
        <begin position="1240"/>
        <end position="1254"/>
    </location>
</feature>
<reference evidence="3" key="1">
    <citation type="submission" date="2021-06" db="EMBL/GenBank/DDBJ databases">
        <authorList>
            <person name="Hodson N. C."/>
            <person name="Mongue J. A."/>
            <person name="Jaron S. K."/>
        </authorList>
    </citation>
    <scope>NUCLEOTIDE SEQUENCE</scope>
</reference>
<dbReference type="AlphaFoldDB" id="A0A8J2KQ53"/>
<protein>
    <recommendedName>
        <fullName evidence="2">Treslin STD domain-containing protein</fullName>
    </recommendedName>
</protein>
<keyword evidence="4" id="KW-1185">Reference proteome</keyword>
<feature type="compositionally biased region" description="Polar residues" evidence="1">
    <location>
        <begin position="1054"/>
        <end position="1063"/>
    </location>
</feature>
<dbReference type="InterPro" id="IPR026153">
    <property type="entry name" value="Treslin"/>
</dbReference>
<feature type="region of interest" description="Disordered" evidence="1">
    <location>
        <begin position="1095"/>
        <end position="1132"/>
    </location>
</feature>
<feature type="compositionally biased region" description="Basic residues" evidence="1">
    <location>
        <begin position="384"/>
        <end position="405"/>
    </location>
</feature>
<dbReference type="PANTHER" id="PTHR21556:SF2">
    <property type="entry name" value="TRESLIN"/>
    <property type="match status" value="1"/>
</dbReference>
<dbReference type="InterPro" id="IPR053920">
    <property type="entry name" value="Treslin_STD"/>
</dbReference>
<dbReference type="GO" id="GO:0003682">
    <property type="term" value="F:chromatin binding"/>
    <property type="evidence" value="ECO:0007669"/>
    <property type="project" value="TreeGrafter"/>
</dbReference>
<proteinExistence type="predicted"/>